<protein>
    <submittedName>
        <fullName evidence="2">Ankyrin repeat protein</fullName>
    </submittedName>
</protein>
<dbReference type="WBParaSite" id="MhA1_Contig134.frz3.gene41">
    <property type="protein sequence ID" value="MhA1_Contig134.frz3.gene41"/>
    <property type="gene ID" value="MhA1_Contig134.frz3.gene41"/>
</dbReference>
<evidence type="ECO:0000313" key="2">
    <source>
        <dbReference type="WBParaSite" id="MhA1_Contig134.frz3.gene41"/>
    </source>
</evidence>
<reference evidence="2" key="1">
    <citation type="submission" date="2016-11" db="UniProtKB">
        <authorList>
            <consortium name="WormBaseParasite"/>
        </authorList>
    </citation>
    <scope>IDENTIFICATION</scope>
</reference>
<proteinExistence type="predicted"/>
<accession>A0A1I8B3G0</accession>
<name>A0A1I8B3G0_MELHA</name>
<sequence>MCIIRCWLERLSRCAYKDAEFENIIFNPTLIKLLFEHEKNPSLQFYTKETTLHYCIANFELQAIKFVKDHLKISKKISIDFSLCNNNLEQCNGVILKILNEGVKLPHVCIISKVNPSIVELIKNKIITSTNCSNIVPRIEFEVDGWARFWNFNYLHRRDGVTTKEFIYYGTHYYSSSYEIANINDPNVVFLINYEGTTNIYRNLAFTIQRK</sequence>
<evidence type="ECO:0000313" key="1">
    <source>
        <dbReference type="Proteomes" id="UP000095281"/>
    </source>
</evidence>
<keyword evidence="1" id="KW-1185">Reference proteome</keyword>
<dbReference type="AlphaFoldDB" id="A0A1I8B3G0"/>
<dbReference type="Proteomes" id="UP000095281">
    <property type="component" value="Unplaced"/>
</dbReference>
<organism evidence="1 2">
    <name type="scientific">Meloidogyne hapla</name>
    <name type="common">Root-knot nematode worm</name>
    <dbReference type="NCBI Taxonomy" id="6305"/>
    <lineage>
        <taxon>Eukaryota</taxon>
        <taxon>Metazoa</taxon>
        <taxon>Ecdysozoa</taxon>
        <taxon>Nematoda</taxon>
        <taxon>Chromadorea</taxon>
        <taxon>Rhabditida</taxon>
        <taxon>Tylenchina</taxon>
        <taxon>Tylenchomorpha</taxon>
        <taxon>Tylenchoidea</taxon>
        <taxon>Meloidogynidae</taxon>
        <taxon>Meloidogyninae</taxon>
        <taxon>Meloidogyne</taxon>
    </lineage>
</organism>